<gene>
    <name evidence="3" type="ORF">QBC32DRAFT_42280</name>
</gene>
<accession>A0AAN6SD06</accession>
<reference evidence="3" key="1">
    <citation type="journal article" date="2023" name="Mol. Phylogenet. Evol.">
        <title>Genome-scale phylogeny and comparative genomics of the fungal order Sordariales.</title>
        <authorList>
            <person name="Hensen N."/>
            <person name="Bonometti L."/>
            <person name="Westerberg I."/>
            <person name="Brannstrom I.O."/>
            <person name="Guillou S."/>
            <person name="Cros-Aarteil S."/>
            <person name="Calhoun S."/>
            <person name="Haridas S."/>
            <person name="Kuo A."/>
            <person name="Mondo S."/>
            <person name="Pangilinan J."/>
            <person name="Riley R."/>
            <person name="LaButti K."/>
            <person name="Andreopoulos B."/>
            <person name="Lipzen A."/>
            <person name="Chen C."/>
            <person name="Yan M."/>
            <person name="Daum C."/>
            <person name="Ng V."/>
            <person name="Clum A."/>
            <person name="Steindorff A."/>
            <person name="Ohm R.A."/>
            <person name="Martin F."/>
            <person name="Silar P."/>
            <person name="Natvig D.O."/>
            <person name="Lalanne C."/>
            <person name="Gautier V."/>
            <person name="Ament-Velasquez S.L."/>
            <person name="Kruys A."/>
            <person name="Hutchinson M.I."/>
            <person name="Powell A.J."/>
            <person name="Barry K."/>
            <person name="Miller A.N."/>
            <person name="Grigoriev I.V."/>
            <person name="Debuchy R."/>
            <person name="Gladieux P."/>
            <person name="Hiltunen Thoren M."/>
            <person name="Johannesson H."/>
        </authorList>
    </citation>
    <scope>NUCLEOTIDE SEQUENCE</scope>
    <source>
        <strain evidence="3">CBS 626.80</strain>
    </source>
</reference>
<feature type="compositionally biased region" description="Acidic residues" evidence="1">
    <location>
        <begin position="39"/>
        <end position="55"/>
    </location>
</feature>
<reference evidence="3" key="2">
    <citation type="submission" date="2023-06" db="EMBL/GenBank/DDBJ databases">
        <authorList>
            <consortium name="Lawrence Berkeley National Laboratory"/>
            <person name="Mondo S.J."/>
            <person name="Hensen N."/>
            <person name="Bonometti L."/>
            <person name="Westerberg I."/>
            <person name="Brannstrom I.O."/>
            <person name="Guillou S."/>
            <person name="Cros-Aarteil S."/>
            <person name="Calhoun S."/>
            <person name="Haridas S."/>
            <person name="Kuo A."/>
            <person name="Pangilinan J."/>
            <person name="Riley R."/>
            <person name="Labutti K."/>
            <person name="Andreopoulos B."/>
            <person name="Lipzen A."/>
            <person name="Chen C."/>
            <person name="Yanf M."/>
            <person name="Daum C."/>
            <person name="Ng V."/>
            <person name="Clum A."/>
            <person name="Steindorff A."/>
            <person name="Ohm R."/>
            <person name="Martin F."/>
            <person name="Silar P."/>
            <person name="Natvig D."/>
            <person name="Lalanne C."/>
            <person name="Gautier V."/>
            <person name="Ament-Velasquez S.L."/>
            <person name="Kruys A."/>
            <person name="Hutchinson M.I."/>
            <person name="Powell A.J."/>
            <person name="Barry K."/>
            <person name="Miller A.N."/>
            <person name="Grigoriev I.V."/>
            <person name="Debuchy R."/>
            <person name="Gladieux P."/>
            <person name="Thoren M.H."/>
            <person name="Johannesson H."/>
        </authorList>
    </citation>
    <scope>NUCLEOTIDE SEQUENCE</scope>
    <source>
        <strain evidence="3">CBS 626.80</strain>
    </source>
</reference>
<dbReference type="EMBL" id="MU859228">
    <property type="protein sequence ID" value="KAK3949100.1"/>
    <property type="molecule type" value="Genomic_DNA"/>
</dbReference>
<dbReference type="PANTHER" id="PTHR24148:SF73">
    <property type="entry name" value="HET DOMAIN PROTEIN (AFU_ORTHOLOGUE AFUA_8G01020)"/>
    <property type="match status" value="1"/>
</dbReference>
<feature type="region of interest" description="Disordered" evidence="1">
    <location>
        <begin position="39"/>
        <end position="110"/>
    </location>
</feature>
<comment type="caution">
    <text evidence="3">The sequence shown here is derived from an EMBL/GenBank/DDBJ whole genome shotgun (WGS) entry which is preliminary data.</text>
</comment>
<dbReference type="InterPro" id="IPR052895">
    <property type="entry name" value="HetReg/Transcr_Mod"/>
</dbReference>
<evidence type="ECO:0000259" key="2">
    <source>
        <dbReference type="Pfam" id="PF06985"/>
    </source>
</evidence>
<organism evidence="3 4">
    <name type="scientific">Pseudoneurospora amorphoporcata</name>
    <dbReference type="NCBI Taxonomy" id="241081"/>
    <lineage>
        <taxon>Eukaryota</taxon>
        <taxon>Fungi</taxon>
        <taxon>Dikarya</taxon>
        <taxon>Ascomycota</taxon>
        <taxon>Pezizomycotina</taxon>
        <taxon>Sordariomycetes</taxon>
        <taxon>Sordariomycetidae</taxon>
        <taxon>Sordariales</taxon>
        <taxon>Sordariaceae</taxon>
        <taxon>Pseudoneurospora</taxon>
    </lineage>
</organism>
<dbReference type="PANTHER" id="PTHR24148">
    <property type="entry name" value="ANKYRIN REPEAT DOMAIN-CONTAINING PROTEIN 39 HOMOLOG-RELATED"/>
    <property type="match status" value="1"/>
</dbReference>
<feature type="domain" description="Heterokaryon incompatibility" evidence="2">
    <location>
        <begin position="190"/>
        <end position="365"/>
    </location>
</feature>
<feature type="compositionally biased region" description="Basic and acidic residues" evidence="1">
    <location>
        <begin position="62"/>
        <end position="71"/>
    </location>
</feature>
<dbReference type="Pfam" id="PF06985">
    <property type="entry name" value="HET"/>
    <property type="match status" value="1"/>
</dbReference>
<proteinExistence type="predicted"/>
<evidence type="ECO:0000313" key="3">
    <source>
        <dbReference type="EMBL" id="KAK3949100.1"/>
    </source>
</evidence>
<keyword evidence="4" id="KW-1185">Reference proteome</keyword>
<dbReference type="AlphaFoldDB" id="A0AAN6SD06"/>
<evidence type="ECO:0000313" key="4">
    <source>
        <dbReference type="Proteomes" id="UP001303222"/>
    </source>
</evidence>
<protein>
    <submittedName>
        <fullName evidence="3">Heterokaryon incompatibility protein-domain-containing protein</fullName>
    </submittedName>
</protein>
<dbReference type="Proteomes" id="UP001303222">
    <property type="component" value="Unassembled WGS sequence"/>
</dbReference>
<evidence type="ECO:0000256" key="1">
    <source>
        <dbReference type="SAM" id="MobiDB-lite"/>
    </source>
</evidence>
<sequence>MGFSTRIASQLEKIRHIQREYRYAIKYCGIPSDLDGYDADVSDGDISDHQDEDMTDNNNDNICDHVDKGDDSLSDGPDVSGSRHWMSDTESVDESRTSDSASVGSVSDCGDNDIDVEENWMYSNYLEKIREEYMTLASIDSREYEPLRHERREIRLLFIMPREFRLVTGRALVSCFTVIQQLDNSQPFRGLSYVWGNEKDSLPIILNNRVIHVTRNLATALKHIEHDRVRWGVRVFWIDAICINQRNNTEKSHQVQMMGDIYRRATRVFSWLGRPTRLTHSLLNWIPKLIQDFELAYKSKHPDEDFYWDVHNFNYLPADRRVTFAIYLHRTFIAENGRYKHIRLLIEFARICVNQYWKRVWILQEIANCNSVRIFLGCHFIALRYIYQFSSIIESARQHIMELRSRNKPLANGQSPLRLYPRKFEFIWKDAFWTPQPKKAIGLVAGLARGERLSVLLSKTIAQLSGGLHSEQSNFQSSRPEDMVFALLGLADDVLDLELVADYSKGVRDVYIETASSILRRCEYLQVLSYCQFPRRIGGLPSWVPDWSMILPAWPLCDLSDHLDLTIPGVFVDTIQSALQYQYQHEDPSGAGMVEQMHRFITSALDFIHQQTESGTSERYADGERAFEVLYHVSLSPASMSSAKHDSEFQQFVQDCQALARWKYTSDCPDHIYSLIHRLENGWLWGRRVFATARGSIGIGPEYVQEGDVVVILHGGKIPFLLRPVKDGRQGHYELMGETYMYGMMEGQFMRTNPPTQEFTLV</sequence>
<dbReference type="Pfam" id="PF26639">
    <property type="entry name" value="Het-6_barrel"/>
    <property type="match status" value="1"/>
</dbReference>
<name>A0AAN6SD06_9PEZI</name>
<dbReference type="InterPro" id="IPR010730">
    <property type="entry name" value="HET"/>
</dbReference>